<keyword evidence="5" id="KW-0997">Cell inner membrane</keyword>
<feature type="transmembrane region" description="Helical" evidence="13">
    <location>
        <begin position="224"/>
        <end position="242"/>
    </location>
</feature>
<evidence type="ECO:0000256" key="3">
    <source>
        <dbReference type="ARBA" id="ARBA00022448"/>
    </source>
</evidence>
<name>A0ABQ0P2Q0_9PROT</name>
<comment type="caution">
    <text evidence="15">The sequence shown here is derived from an EMBL/GenBank/DDBJ whole genome shotgun (WGS) entry which is preliminary data.</text>
</comment>
<evidence type="ECO:0000256" key="11">
    <source>
        <dbReference type="ARBA" id="ARBA00023004"/>
    </source>
</evidence>
<evidence type="ECO:0000256" key="5">
    <source>
        <dbReference type="ARBA" id="ARBA00022519"/>
    </source>
</evidence>
<comment type="subcellular location">
    <subcellularLocation>
        <location evidence="1">Cell inner membrane</location>
        <topology evidence="1">Multi-pass membrane protein</topology>
    </subcellularLocation>
</comment>
<sequence>MDFINPHVVDLSRFQFAMTALYHFMFVPLTLGLTFLVAAIETVYVITGRRIYRDMAKFWGHLFAINFALGVATGLTMEFEFGTNWSMYSHFFGDMFGTPLAIEGLMAFFMESTFIGLMVFGWDRLSRPAHLAVTFLVAVGSNLSALWILIANAGMNVPTGTHFDPDTMRMQFDSFVELVFSEDAQAKFVHTSVAGYVCAAMLIMGISAFYLLRGRHRELALRSFRIATLFGLVSSVAVITLGDVLGRMDYAKQPTKIAAIEGLWHTSKPPYAPWAAFALPDDAKQENHLEIGVPFVLTPLITHSFDQPVTGMHELEDQAAPRIRSGIIAINALKRYGDSHSSTDLATFRAHEDDMGFGFLAMRHSPNQDTSAITEADLERVVKQTQPDILPNVFATFWAFRIMVALGGFFFIFFAFSTFFSLRNQLESNRWLLRIAVWAIPLPVMATEFGWVTAEAGRQPWTVFDRLPTFLSSSSHTVGYMTFSLIGFILLYSALIIAEFYLMFRYARRGPQDHTSHETPSTDPMLSGLHNAQGGRF</sequence>
<evidence type="ECO:0000256" key="6">
    <source>
        <dbReference type="ARBA" id="ARBA00022617"/>
    </source>
</evidence>
<evidence type="ECO:0000256" key="10">
    <source>
        <dbReference type="ARBA" id="ARBA00022989"/>
    </source>
</evidence>
<evidence type="ECO:0000256" key="14">
    <source>
        <dbReference type="SAM" id="MobiDB-lite"/>
    </source>
</evidence>
<keyword evidence="6 13" id="KW-0349">Heme</keyword>
<evidence type="ECO:0000256" key="8">
    <source>
        <dbReference type="ARBA" id="ARBA00022723"/>
    </source>
</evidence>
<evidence type="ECO:0000256" key="9">
    <source>
        <dbReference type="ARBA" id="ARBA00022982"/>
    </source>
</evidence>
<dbReference type="PIRSF" id="PIRSF006446">
    <property type="entry name" value="Cyt_quinol_oxidase_1"/>
    <property type="match status" value="1"/>
</dbReference>
<dbReference type="PANTHER" id="PTHR30365:SF0">
    <property type="entry name" value="CYTOCHROME BD-I UBIQUINOL OXIDASE SUBUNIT 1"/>
    <property type="match status" value="1"/>
</dbReference>
<feature type="transmembrane region" description="Helical" evidence="13">
    <location>
        <begin position="398"/>
        <end position="419"/>
    </location>
</feature>
<evidence type="ECO:0000256" key="4">
    <source>
        <dbReference type="ARBA" id="ARBA00022475"/>
    </source>
</evidence>
<protein>
    <submittedName>
        <fullName evidence="15">Cytochrome bd ubiquinol oxidase subunit I</fullName>
    </submittedName>
</protein>
<keyword evidence="8 13" id="KW-0479">Metal-binding</keyword>
<evidence type="ECO:0000256" key="13">
    <source>
        <dbReference type="PIRNR" id="PIRNR006446"/>
    </source>
</evidence>
<feature type="transmembrane region" description="Helical" evidence="13">
    <location>
        <begin position="20"/>
        <end position="46"/>
    </location>
</feature>
<feature type="region of interest" description="Disordered" evidence="14">
    <location>
        <begin position="513"/>
        <end position="537"/>
    </location>
</feature>
<evidence type="ECO:0000313" key="16">
    <source>
        <dbReference type="Proteomes" id="UP001062901"/>
    </source>
</evidence>
<evidence type="ECO:0000256" key="1">
    <source>
        <dbReference type="ARBA" id="ARBA00004429"/>
    </source>
</evidence>
<dbReference type="PANTHER" id="PTHR30365">
    <property type="entry name" value="CYTOCHROME D UBIQUINOL OXIDASE"/>
    <property type="match status" value="1"/>
</dbReference>
<dbReference type="RefSeq" id="WP_018980554.1">
    <property type="nucleotide sequence ID" value="NZ_BAQD01000021.1"/>
</dbReference>
<reference evidence="15" key="1">
    <citation type="submission" date="2013-04" db="EMBL/GenBank/DDBJ databases">
        <title>The genome sequencing project of 58 acetic acid bacteria.</title>
        <authorList>
            <person name="Okamoto-Kainuma A."/>
            <person name="Ishikawa M."/>
            <person name="Umino S."/>
            <person name="Koizumi Y."/>
            <person name="Shiwa Y."/>
            <person name="Yoshikawa H."/>
            <person name="Matsutani M."/>
            <person name="Matsushita K."/>
        </authorList>
    </citation>
    <scope>NUCLEOTIDE SEQUENCE</scope>
    <source>
        <strain evidence="15">DSM 15669</strain>
    </source>
</reference>
<keyword evidence="9 13" id="KW-0249">Electron transport</keyword>
<gene>
    <name evidence="15" type="ORF">AA15669_1275</name>
</gene>
<dbReference type="EMBL" id="BAQD01000021">
    <property type="protein sequence ID" value="GBQ07202.1"/>
    <property type="molecule type" value="Genomic_DNA"/>
</dbReference>
<dbReference type="Pfam" id="PF01654">
    <property type="entry name" value="Cyt_bd_oxida_I"/>
    <property type="match status" value="1"/>
</dbReference>
<dbReference type="InterPro" id="IPR002585">
    <property type="entry name" value="Cyt-d_ubiquinol_oxidase_su_1"/>
</dbReference>
<keyword evidence="7 13" id="KW-0812">Transmembrane</keyword>
<evidence type="ECO:0000256" key="2">
    <source>
        <dbReference type="ARBA" id="ARBA00009819"/>
    </source>
</evidence>
<evidence type="ECO:0000313" key="15">
    <source>
        <dbReference type="EMBL" id="GBQ07202.1"/>
    </source>
</evidence>
<keyword evidence="12 13" id="KW-0472">Membrane</keyword>
<dbReference type="Proteomes" id="UP001062901">
    <property type="component" value="Unassembled WGS sequence"/>
</dbReference>
<accession>A0ABQ0P2Q0</accession>
<feature type="transmembrane region" description="Helical" evidence="13">
    <location>
        <begin position="58"/>
        <end position="77"/>
    </location>
</feature>
<comment type="similarity">
    <text evidence="2 13">Belongs to the cytochrome ubiquinol oxidase subunit 1 family.</text>
</comment>
<evidence type="ECO:0000256" key="7">
    <source>
        <dbReference type="ARBA" id="ARBA00022692"/>
    </source>
</evidence>
<feature type="transmembrane region" description="Helical" evidence="13">
    <location>
        <begin position="97"/>
        <end position="122"/>
    </location>
</feature>
<proteinExistence type="inferred from homology"/>
<feature type="transmembrane region" description="Helical" evidence="13">
    <location>
        <begin position="193"/>
        <end position="212"/>
    </location>
</feature>
<feature type="transmembrane region" description="Helical" evidence="13">
    <location>
        <begin position="129"/>
        <end position="150"/>
    </location>
</feature>
<keyword evidence="10 13" id="KW-1133">Transmembrane helix</keyword>
<organism evidence="15 16">
    <name type="scientific">Saccharibacter floricola DSM 15669</name>
    <dbReference type="NCBI Taxonomy" id="1123227"/>
    <lineage>
        <taxon>Bacteria</taxon>
        <taxon>Pseudomonadati</taxon>
        <taxon>Pseudomonadota</taxon>
        <taxon>Alphaproteobacteria</taxon>
        <taxon>Acetobacterales</taxon>
        <taxon>Acetobacteraceae</taxon>
        <taxon>Saccharibacter</taxon>
    </lineage>
</organism>
<keyword evidence="3 13" id="KW-0813">Transport</keyword>
<feature type="transmembrane region" description="Helical" evidence="13">
    <location>
        <begin position="431"/>
        <end position="452"/>
    </location>
</feature>
<evidence type="ECO:0000256" key="12">
    <source>
        <dbReference type="ARBA" id="ARBA00023136"/>
    </source>
</evidence>
<feature type="transmembrane region" description="Helical" evidence="13">
    <location>
        <begin position="478"/>
        <end position="502"/>
    </location>
</feature>
<keyword evidence="11 13" id="KW-0408">Iron</keyword>
<keyword evidence="4 13" id="KW-1003">Cell membrane</keyword>
<keyword evidence="16" id="KW-1185">Reference proteome</keyword>